<sequence>MDFTSAMSDDSVPSWDRFLARYDRALGDIITEHRAQKDAEEAARRASRGKRTMYEMEESGGVGRSSKRSKK</sequence>
<comment type="caution">
    <text evidence="2">The sequence shown here is derived from an EMBL/GenBank/DDBJ whole genome shotgun (WGS) entry which is preliminary data.</text>
</comment>
<reference evidence="2 3" key="1">
    <citation type="journal article" date="2018" name="Mol. Biol. Evol.">
        <title>Analysis of the draft genome of the red seaweed Gracilariopsis chorda provides insights into genome size evolution in Rhodophyta.</title>
        <authorList>
            <person name="Lee J."/>
            <person name="Yang E.C."/>
            <person name="Graf L."/>
            <person name="Yang J.H."/>
            <person name="Qiu H."/>
            <person name="Zel Zion U."/>
            <person name="Chan C.X."/>
            <person name="Stephens T.G."/>
            <person name="Weber A.P.M."/>
            <person name="Boo G.H."/>
            <person name="Boo S.M."/>
            <person name="Kim K.M."/>
            <person name="Shin Y."/>
            <person name="Jung M."/>
            <person name="Lee S.J."/>
            <person name="Yim H.S."/>
            <person name="Lee J.H."/>
            <person name="Bhattacharya D."/>
            <person name="Yoon H.S."/>
        </authorList>
    </citation>
    <scope>NUCLEOTIDE SEQUENCE [LARGE SCALE GENOMIC DNA]</scope>
    <source>
        <strain evidence="2 3">SKKU-2015</strain>
        <tissue evidence="2">Whole body</tissue>
    </source>
</reference>
<evidence type="ECO:0000313" key="3">
    <source>
        <dbReference type="Proteomes" id="UP000247409"/>
    </source>
</evidence>
<proteinExistence type="predicted"/>
<gene>
    <name evidence="2" type="ORF">BWQ96_00931</name>
</gene>
<evidence type="ECO:0000256" key="1">
    <source>
        <dbReference type="SAM" id="MobiDB-lite"/>
    </source>
</evidence>
<name>A0A2V3J5U6_9FLOR</name>
<evidence type="ECO:0000313" key="2">
    <source>
        <dbReference type="EMBL" id="PXF49357.1"/>
    </source>
</evidence>
<feature type="region of interest" description="Disordered" evidence="1">
    <location>
        <begin position="36"/>
        <end position="71"/>
    </location>
</feature>
<protein>
    <submittedName>
        <fullName evidence="2">Uncharacterized protein</fullName>
    </submittedName>
</protein>
<dbReference type="EMBL" id="NBIV01000006">
    <property type="protein sequence ID" value="PXF49357.1"/>
    <property type="molecule type" value="Genomic_DNA"/>
</dbReference>
<keyword evidence="3" id="KW-1185">Reference proteome</keyword>
<accession>A0A2V3J5U6</accession>
<organism evidence="2 3">
    <name type="scientific">Gracilariopsis chorda</name>
    <dbReference type="NCBI Taxonomy" id="448386"/>
    <lineage>
        <taxon>Eukaryota</taxon>
        <taxon>Rhodophyta</taxon>
        <taxon>Florideophyceae</taxon>
        <taxon>Rhodymeniophycidae</taxon>
        <taxon>Gracilariales</taxon>
        <taxon>Gracilariaceae</taxon>
        <taxon>Gracilariopsis</taxon>
    </lineage>
</organism>
<dbReference type="Proteomes" id="UP000247409">
    <property type="component" value="Unassembled WGS sequence"/>
</dbReference>
<dbReference type="AlphaFoldDB" id="A0A2V3J5U6"/>